<feature type="compositionally biased region" description="Basic and acidic residues" evidence="1">
    <location>
        <begin position="404"/>
        <end position="413"/>
    </location>
</feature>
<feature type="region of interest" description="Disordered" evidence="1">
    <location>
        <begin position="144"/>
        <end position="165"/>
    </location>
</feature>
<reference evidence="4" key="1">
    <citation type="submission" date="2018-10" db="EMBL/GenBank/DDBJ databases">
        <title>Transcriptome assembly of Aceria tosichella (Wheat curl mite) Type 2.</title>
        <authorList>
            <person name="Scully E.D."/>
            <person name="Geib S.M."/>
            <person name="Palmer N.A."/>
            <person name="Gupta A.K."/>
            <person name="Sarath G."/>
            <person name="Tatineni S."/>
        </authorList>
    </citation>
    <scope>NUCLEOTIDE SEQUENCE</scope>
    <source>
        <strain evidence="4">LincolnNE</strain>
    </source>
</reference>
<feature type="signal peptide" evidence="2">
    <location>
        <begin position="1"/>
        <end position="24"/>
    </location>
</feature>
<feature type="domain" description="Ig-like" evidence="3">
    <location>
        <begin position="365"/>
        <end position="511"/>
    </location>
</feature>
<dbReference type="InterPro" id="IPR007110">
    <property type="entry name" value="Ig-like_dom"/>
</dbReference>
<proteinExistence type="predicted"/>
<dbReference type="SUPFAM" id="SSF48726">
    <property type="entry name" value="Immunoglobulin"/>
    <property type="match status" value="2"/>
</dbReference>
<dbReference type="GO" id="GO:0050808">
    <property type="term" value="P:synapse organization"/>
    <property type="evidence" value="ECO:0007669"/>
    <property type="project" value="TreeGrafter"/>
</dbReference>
<feature type="region of interest" description="Disordered" evidence="1">
    <location>
        <begin position="34"/>
        <end position="112"/>
    </location>
</feature>
<dbReference type="InterPro" id="IPR003599">
    <property type="entry name" value="Ig_sub"/>
</dbReference>
<keyword evidence="2" id="KW-0732">Signal</keyword>
<feature type="region of interest" description="Disordered" evidence="1">
    <location>
        <begin position="396"/>
        <end position="449"/>
    </location>
</feature>
<dbReference type="InterPro" id="IPR037448">
    <property type="entry name" value="Zig-8"/>
</dbReference>
<protein>
    <submittedName>
        <fullName evidence="4">Opioid-binding protein/cell adhesion molecule</fullName>
    </submittedName>
</protein>
<name>A0A6G1SLI0_9ACAR</name>
<feature type="compositionally biased region" description="Low complexity" evidence="1">
    <location>
        <begin position="231"/>
        <end position="249"/>
    </location>
</feature>
<dbReference type="Gene3D" id="2.60.40.10">
    <property type="entry name" value="Immunoglobulins"/>
    <property type="match status" value="2"/>
</dbReference>
<evidence type="ECO:0000256" key="1">
    <source>
        <dbReference type="SAM" id="MobiDB-lite"/>
    </source>
</evidence>
<dbReference type="SMART" id="SM00409">
    <property type="entry name" value="IG"/>
    <property type="match status" value="2"/>
</dbReference>
<dbReference type="GO" id="GO:0032589">
    <property type="term" value="C:neuron projection membrane"/>
    <property type="evidence" value="ECO:0007669"/>
    <property type="project" value="TreeGrafter"/>
</dbReference>
<gene>
    <name evidence="4" type="primary">OPCML</name>
    <name evidence="4" type="ORF">g.17617</name>
</gene>
<dbReference type="SMART" id="SM00406">
    <property type="entry name" value="IGv"/>
    <property type="match status" value="1"/>
</dbReference>
<dbReference type="InterPro" id="IPR036179">
    <property type="entry name" value="Ig-like_dom_sf"/>
</dbReference>
<sequence length="573" mass="63140">MLTKTMGRCVWLMMLLVAIQPNTASNLEQTEWMPRPLAPTRQEPPHRLASARRIKSDQENSLPVIKPIDAAGTNRNPGELGSKKSRPPPVARTIRDRPTDTSWAPPEDEDGFIRVDQNVQTGISKQANRSNGNGVRATLLLLSSSSASSPPSPAPQPITSTQRVIRPTGASKATELLDERSAALEHLNRFLLERPSQLADRTGGATLGRQLALRQSATAARTSGADGGAGAQALDMAGAPTGSSTTTTVSPQFDHLTRLYLDSSMPLEVRAHLGETAYLLCRLRANLQQADQLRVSWFRKLEILTSGDSRYTSDERFKASHQAGSSDWLLEIHNVRASDEGDYECQVNSTPRSVNVRVRLVVIATSLAILEGPEVRVEEGEQVELTCRVQFSSQAQLRAASQRPNHDSEPNKEDPDDNNNNKKRFHTESDVGGTEDDDVTSKRRRRRSSLITTSTSNWQPYIYWYKDQVYLQDNRVQRQQRNLSNGGSGLENVLRVSRASREDSGSYTCKLVPELTGVRPAQAQVLVLTNGATGGQSAKREFATANLTGAFLSLLIIFQAFYWPHAVNTLIKL</sequence>
<dbReference type="CDD" id="cd00096">
    <property type="entry name" value="Ig"/>
    <property type="match status" value="1"/>
</dbReference>
<feature type="chain" id="PRO_5026125000" evidence="2">
    <location>
        <begin position="25"/>
        <end position="573"/>
    </location>
</feature>
<feature type="region of interest" description="Disordered" evidence="1">
    <location>
        <begin position="222"/>
        <end position="249"/>
    </location>
</feature>
<evidence type="ECO:0000256" key="2">
    <source>
        <dbReference type="SAM" id="SignalP"/>
    </source>
</evidence>
<dbReference type="AlphaFoldDB" id="A0A6G1SLI0"/>
<evidence type="ECO:0000313" key="4">
    <source>
        <dbReference type="EMBL" id="MDE51258.1"/>
    </source>
</evidence>
<organism evidence="4">
    <name type="scientific">Aceria tosichella</name>
    <name type="common">wheat curl mite</name>
    <dbReference type="NCBI Taxonomy" id="561515"/>
    <lineage>
        <taxon>Eukaryota</taxon>
        <taxon>Metazoa</taxon>
        <taxon>Ecdysozoa</taxon>
        <taxon>Arthropoda</taxon>
        <taxon>Chelicerata</taxon>
        <taxon>Arachnida</taxon>
        <taxon>Acari</taxon>
        <taxon>Acariformes</taxon>
        <taxon>Trombidiformes</taxon>
        <taxon>Prostigmata</taxon>
        <taxon>Eupodina</taxon>
        <taxon>Eriophyoidea</taxon>
        <taxon>Eriophyidae</taxon>
        <taxon>Eriophyinae</taxon>
        <taxon>Aceriini</taxon>
        <taxon>Aceria</taxon>
    </lineage>
</organism>
<dbReference type="EMBL" id="GGYP01006487">
    <property type="protein sequence ID" value="MDE51258.1"/>
    <property type="molecule type" value="Transcribed_RNA"/>
</dbReference>
<dbReference type="Pfam" id="PF07686">
    <property type="entry name" value="V-set"/>
    <property type="match status" value="1"/>
</dbReference>
<dbReference type="PROSITE" id="PS50835">
    <property type="entry name" value="IG_LIKE"/>
    <property type="match status" value="2"/>
</dbReference>
<dbReference type="InterPro" id="IPR013783">
    <property type="entry name" value="Ig-like_fold"/>
</dbReference>
<feature type="domain" description="Ig-like" evidence="3">
    <location>
        <begin position="251"/>
        <end position="355"/>
    </location>
</feature>
<evidence type="ECO:0000259" key="3">
    <source>
        <dbReference type="PROSITE" id="PS50835"/>
    </source>
</evidence>
<dbReference type="InterPro" id="IPR013106">
    <property type="entry name" value="Ig_V-set"/>
</dbReference>
<accession>A0A6G1SLI0</accession>
<dbReference type="PANTHER" id="PTHR23279">
    <property type="entry name" value="DEFECTIVE PROBOSCIS EXTENSION RESPONSE DPR -RELATED"/>
    <property type="match status" value="1"/>
</dbReference>
<dbReference type="PANTHER" id="PTHR23279:SF36">
    <property type="entry name" value="DEFECTIVE PROBOSCIS EXTENSION RESPONSE 9, ISOFORM A"/>
    <property type="match status" value="1"/>
</dbReference>